<protein>
    <submittedName>
        <fullName evidence="1">DUF1667 domain-containing protein</fullName>
    </submittedName>
</protein>
<dbReference type="Pfam" id="PF07892">
    <property type="entry name" value="DUF1667"/>
    <property type="match status" value="1"/>
</dbReference>
<dbReference type="EMBL" id="JACRSS010000004">
    <property type="protein sequence ID" value="MBC8538965.1"/>
    <property type="molecule type" value="Genomic_DNA"/>
</dbReference>
<proteinExistence type="predicted"/>
<dbReference type="Gene3D" id="3.10.530.10">
    <property type="entry name" value="CPE0013-like"/>
    <property type="match status" value="1"/>
</dbReference>
<accession>A0A926DKW2</accession>
<dbReference type="RefSeq" id="WP_249280607.1">
    <property type="nucleotide sequence ID" value="NZ_JACRSS010000004.1"/>
</dbReference>
<dbReference type="InterPro" id="IPR036593">
    <property type="entry name" value="CPE0013-like_sf"/>
</dbReference>
<dbReference type="PANTHER" id="PTHR39450:SF1">
    <property type="entry name" value="DUF1667 DOMAIN-CONTAINING PROTEIN"/>
    <property type="match status" value="1"/>
</dbReference>
<dbReference type="AlphaFoldDB" id="A0A926DKW2"/>
<organism evidence="1 2">
    <name type="scientific">Guopingia tenuis</name>
    <dbReference type="NCBI Taxonomy" id="2763656"/>
    <lineage>
        <taxon>Bacteria</taxon>
        <taxon>Bacillati</taxon>
        <taxon>Bacillota</taxon>
        <taxon>Clostridia</taxon>
        <taxon>Christensenellales</taxon>
        <taxon>Christensenellaceae</taxon>
        <taxon>Guopingia</taxon>
    </lineage>
</organism>
<dbReference type="PANTHER" id="PTHR39450">
    <property type="entry name" value="MOLYBDOPTERIN OXIDOREDUCTASE, 4FE-4S CLUSTER-BINDING SUBUNIT"/>
    <property type="match status" value="1"/>
</dbReference>
<dbReference type="InterPro" id="IPR012460">
    <property type="entry name" value="DUF1667"/>
</dbReference>
<gene>
    <name evidence="1" type="ORF">H8693_08465</name>
</gene>
<keyword evidence="2" id="KW-1185">Reference proteome</keyword>
<dbReference type="SUPFAM" id="SSF160148">
    <property type="entry name" value="CPE0013-like"/>
    <property type="match status" value="1"/>
</dbReference>
<dbReference type="Proteomes" id="UP000617951">
    <property type="component" value="Unassembled WGS sequence"/>
</dbReference>
<evidence type="ECO:0000313" key="1">
    <source>
        <dbReference type="EMBL" id="MBC8538965.1"/>
    </source>
</evidence>
<evidence type="ECO:0000313" key="2">
    <source>
        <dbReference type="Proteomes" id="UP000617951"/>
    </source>
</evidence>
<reference evidence="1" key="1">
    <citation type="submission" date="2020-08" db="EMBL/GenBank/DDBJ databases">
        <title>Genome public.</title>
        <authorList>
            <person name="Liu C."/>
            <person name="Sun Q."/>
        </authorList>
    </citation>
    <scope>NUCLEOTIDE SEQUENCE</scope>
    <source>
        <strain evidence="1">NSJ-63</strain>
    </source>
</reference>
<comment type="caution">
    <text evidence="1">The sequence shown here is derived from an EMBL/GenBank/DDBJ whole genome shotgun (WGS) entry which is preliminary data.</text>
</comment>
<name>A0A926DKW2_9FIRM</name>
<sequence length="114" mass="12232">MQELICIRCPMGCKLQAELIDDTLFVTGNTCRRGEEYAREELTCPRRIVTCSVKVQGASEPLSVKTESGVPKDMVFECVAAIKALCLHAPIAIGTIVAENICGTGVCVKATKSV</sequence>